<reference evidence="2 3" key="1">
    <citation type="journal article" date="2021" name="Cell">
        <title>Tracing the genetic footprints of vertebrate landing in non-teleost ray-finned fishes.</title>
        <authorList>
            <person name="Bi X."/>
            <person name="Wang K."/>
            <person name="Yang L."/>
            <person name="Pan H."/>
            <person name="Jiang H."/>
            <person name="Wei Q."/>
            <person name="Fang M."/>
            <person name="Yu H."/>
            <person name="Zhu C."/>
            <person name="Cai Y."/>
            <person name="He Y."/>
            <person name="Gan X."/>
            <person name="Zeng H."/>
            <person name="Yu D."/>
            <person name="Zhu Y."/>
            <person name="Jiang H."/>
            <person name="Qiu Q."/>
            <person name="Yang H."/>
            <person name="Zhang Y.E."/>
            <person name="Wang W."/>
            <person name="Zhu M."/>
            <person name="He S."/>
            <person name="Zhang G."/>
        </authorList>
    </citation>
    <scope>NUCLEOTIDE SEQUENCE [LARGE SCALE GENOMIC DNA]</scope>
    <source>
        <strain evidence="2">Bchr_013</strain>
    </source>
</reference>
<keyword evidence="1" id="KW-0812">Transmembrane</keyword>
<accession>A0A8X8BQ01</accession>
<evidence type="ECO:0000256" key="1">
    <source>
        <dbReference type="SAM" id="Phobius"/>
    </source>
</evidence>
<dbReference type="GO" id="GO:0016266">
    <property type="term" value="P:protein O-linked glycosylation via N-acetyl-galactosamine"/>
    <property type="evidence" value="ECO:0007669"/>
    <property type="project" value="TreeGrafter"/>
</dbReference>
<dbReference type="InterPro" id="IPR029044">
    <property type="entry name" value="Nucleotide-diphossugar_trans"/>
</dbReference>
<organism evidence="2 3">
    <name type="scientific">Polypterus senegalus</name>
    <name type="common">Senegal bichir</name>
    <dbReference type="NCBI Taxonomy" id="55291"/>
    <lineage>
        <taxon>Eukaryota</taxon>
        <taxon>Metazoa</taxon>
        <taxon>Chordata</taxon>
        <taxon>Craniata</taxon>
        <taxon>Vertebrata</taxon>
        <taxon>Euteleostomi</taxon>
        <taxon>Actinopterygii</taxon>
        <taxon>Polypteriformes</taxon>
        <taxon>Polypteridae</taxon>
        <taxon>Polypterus</taxon>
    </lineage>
</organism>
<dbReference type="EMBL" id="JAATIS010004040">
    <property type="protein sequence ID" value="KAG2462749.1"/>
    <property type="molecule type" value="Genomic_DNA"/>
</dbReference>
<evidence type="ECO:0000313" key="2">
    <source>
        <dbReference type="EMBL" id="KAG2462749.1"/>
    </source>
</evidence>
<dbReference type="PANTHER" id="PTHR46612">
    <property type="entry name" value="XYLOSIDE XYLOSYLTRANSFERASE 1"/>
    <property type="match status" value="1"/>
</dbReference>
<dbReference type="GO" id="GO:0140560">
    <property type="term" value="F:xylosyl alpha-1,3-xylosyltransferase activity"/>
    <property type="evidence" value="ECO:0007669"/>
    <property type="project" value="TreeGrafter"/>
</dbReference>
<keyword evidence="1" id="KW-0472">Membrane</keyword>
<feature type="transmembrane region" description="Helical" evidence="1">
    <location>
        <begin position="20"/>
        <end position="39"/>
    </location>
</feature>
<evidence type="ECO:0000313" key="3">
    <source>
        <dbReference type="Proteomes" id="UP000886611"/>
    </source>
</evidence>
<comment type="caution">
    <text evidence="2">The sequence shown here is derived from an EMBL/GenBank/DDBJ whole genome shotgun (WGS) entry which is preliminary data.</text>
</comment>
<feature type="non-terminal residue" evidence="2">
    <location>
        <position position="238"/>
    </location>
</feature>
<protein>
    <submittedName>
        <fullName evidence="2">XXLT1 xylosyltransferase</fullName>
    </submittedName>
</protein>
<feature type="non-terminal residue" evidence="2">
    <location>
        <position position="1"/>
    </location>
</feature>
<keyword evidence="3" id="KW-1185">Reference proteome</keyword>
<keyword evidence="1" id="KW-1133">Transmembrane helix</keyword>
<dbReference type="PANTHER" id="PTHR46612:SF1">
    <property type="entry name" value="XYLOSIDE XYLOSYLTRANSFERASE 1"/>
    <property type="match status" value="1"/>
</dbReference>
<dbReference type="Gene3D" id="3.90.550.10">
    <property type="entry name" value="Spore Coat Polysaccharide Biosynthesis Protein SpsA, Chain A"/>
    <property type="match status" value="1"/>
</dbReference>
<gene>
    <name evidence="2" type="primary">Xxylt1_0</name>
    <name evidence="2" type="ORF">GTO96_0001212</name>
</gene>
<dbReference type="Proteomes" id="UP000886611">
    <property type="component" value="Unassembled WGS sequence"/>
</dbReference>
<dbReference type="AlphaFoldDB" id="A0A8X8BQ01"/>
<name>A0A8X8BQ01_POLSE</name>
<proteinExistence type="predicted"/>
<sequence>MGLIRLLLTSMARVSAFRSYQFVFLIVAALAVVAFYYFGTERQNFSTTTRRMKQTQASYGTGSDVITPDRAATTNFHVLMMFTKADGNSGLQRKMRIALSSLLQHASFQDGEQLHLHFVSDDASKGIGHQALAELLVNATFNYEVRFHSVIKLTERLFPIVKAMQKHFSAGSGTYYSDAIFFLSVAMHRIMPADIKRIVQLDLDLKHRVNIRELFEEFQNFPSGAVIGIAHEMQPVYR</sequence>
<dbReference type="GO" id="GO:0005789">
    <property type="term" value="C:endoplasmic reticulum membrane"/>
    <property type="evidence" value="ECO:0007669"/>
    <property type="project" value="TreeGrafter"/>
</dbReference>
<dbReference type="InterPro" id="IPR042465">
    <property type="entry name" value="XXLT1"/>
</dbReference>